<dbReference type="Pfam" id="PF01960">
    <property type="entry name" value="ArgJ"/>
    <property type="match status" value="1"/>
</dbReference>
<accession>K8DYJ1</accession>
<evidence type="ECO:0000256" key="9">
    <source>
        <dbReference type="ARBA" id="ARBA00049439"/>
    </source>
</evidence>
<dbReference type="GO" id="GO:0004358">
    <property type="term" value="F:L-glutamate N-acetyltransferase activity, acting on acetyl-L-ornithine as donor"/>
    <property type="evidence" value="ECO:0007669"/>
    <property type="project" value="UniProtKB-UniRule"/>
</dbReference>
<evidence type="ECO:0000313" key="11">
    <source>
        <dbReference type="EMBL" id="CCO07840.1"/>
    </source>
</evidence>
<name>K8DYJ1_9FIRM</name>
<dbReference type="NCBIfam" id="NF003802">
    <property type="entry name" value="PRK05388.1"/>
    <property type="match status" value="1"/>
</dbReference>
<feature type="binding site" evidence="10">
    <location>
        <position position="193"/>
    </location>
    <ligand>
        <name>substrate</name>
    </ligand>
</feature>
<comment type="caution">
    <text evidence="11">The sequence shown here is derived from an EMBL/GenBank/DDBJ whole genome shotgun (WGS) entry which is preliminary data.</text>
</comment>
<dbReference type="Gene3D" id="3.60.70.12">
    <property type="entry name" value="L-amino peptidase D-ALA esterase/amidase"/>
    <property type="match status" value="1"/>
</dbReference>
<dbReference type="InterPro" id="IPR002813">
    <property type="entry name" value="Arg_biosynth_ArgJ"/>
</dbReference>
<feature type="active site" description="Nucleophile" evidence="10">
    <location>
        <position position="193"/>
    </location>
</feature>
<feature type="binding site" evidence="10">
    <location>
        <position position="279"/>
    </location>
    <ligand>
        <name>substrate</name>
    </ligand>
</feature>
<dbReference type="SUPFAM" id="SSF56266">
    <property type="entry name" value="DmpA/ArgJ-like"/>
    <property type="match status" value="1"/>
</dbReference>
<feature type="site" description="Involved in the stabilization of negative charge on the oxyanion by the formation of the oxyanion hole" evidence="10">
    <location>
        <position position="119"/>
    </location>
</feature>
<keyword evidence="7 10" id="KW-0511">Multifunctional enzyme</keyword>
<dbReference type="GO" id="GO:0004042">
    <property type="term" value="F:L-glutamate N-acetyltransferase activity"/>
    <property type="evidence" value="ECO:0007669"/>
    <property type="project" value="UniProtKB-UniRule"/>
</dbReference>
<comment type="pathway">
    <text evidence="10">Amino-acid biosynthesis; L-arginine biosynthesis; L-ornithine and N-acetyl-L-glutamate from L-glutamate and N(2)-acetyl-L-ornithine (cyclic): step 1/1.</text>
</comment>
<dbReference type="CDD" id="cd02152">
    <property type="entry name" value="OAT"/>
    <property type="match status" value="1"/>
</dbReference>
<evidence type="ECO:0000256" key="10">
    <source>
        <dbReference type="HAMAP-Rule" id="MF_01106"/>
    </source>
</evidence>
<dbReference type="FunFam" id="3.10.20.340:FF:000001">
    <property type="entry name" value="Arginine biosynthesis bifunctional protein ArgJ, chloroplastic"/>
    <property type="match status" value="1"/>
</dbReference>
<dbReference type="GO" id="GO:0006592">
    <property type="term" value="P:ornithine biosynthetic process"/>
    <property type="evidence" value="ECO:0007669"/>
    <property type="project" value="TreeGrafter"/>
</dbReference>
<dbReference type="EMBL" id="CAOS01000007">
    <property type="protein sequence ID" value="CCO07840.1"/>
    <property type="molecule type" value="Genomic_DNA"/>
</dbReference>
<dbReference type="InterPro" id="IPR016117">
    <property type="entry name" value="ArgJ-like_dom_sf"/>
</dbReference>
<dbReference type="FunFam" id="3.60.70.12:FF:000001">
    <property type="entry name" value="Arginine biosynthesis bifunctional protein ArgJ, chloroplastic"/>
    <property type="match status" value="1"/>
</dbReference>
<evidence type="ECO:0000256" key="5">
    <source>
        <dbReference type="ARBA" id="ARBA00022679"/>
    </source>
</evidence>
<dbReference type="OrthoDB" id="9804242at2"/>
<organism evidence="11 12">
    <name type="scientific">Desulforamulus hydrothermalis Lam5 = DSM 18033</name>
    <dbReference type="NCBI Taxonomy" id="1121428"/>
    <lineage>
        <taxon>Bacteria</taxon>
        <taxon>Bacillati</taxon>
        <taxon>Bacillota</taxon>
        <taxon>Clostridia</taxon>
        <taxon>Eubacteriales</taxon>
        <taxon>Peptococcaceae</taxon>
        <taxon>Desulforamulus</taxon>
    </lineage>
</organism>
<evidence type="ECO:0000256" key="1">
    <source>
        <dbReference type="ARBA" id="ARBA00006774"/>
    </source>
</evidence>
<dbReference type="AlphaFoldDB" id="K8DYJ1"/>
<comment type="pathway">
    <text evidence="10">Amino-acid biosynthesis; L-arginine biosynthesis; N(2)-acetyl-L-ornithine from L-glutamate: step 1/4.</text>
</comment>
<feature type="site" description="Cleavage; by autolysis" evidence="10">
    <location>
        <begin position="192"/>
        <end position="193"/>
    </location>
</feature>
<comment type="catalytic activity">
    <reaction evidence="10">
        <text>L-glutamate + acetyl-CoA = N-acetyl-L-glutamate + CoA + H(+)</text>
        <dbReference type="Rhea" id="RHEA:24292"/>
        <dbReference type="ChEBI" id="CHEBI:15378"/>
        <dbReference type="ChEBI" id="CHEBI:29985"/>
        <dbReference type="ChEBI" id="CHEBI:44337"/>
        <dbReference type="ChEBI" id="CHEBI:57287"/>
        <dbReference type="ChEBI" id="CHEBI:57288"/>
        <dbReference type="EC" id="2.3.1.1"/>
    </reaction>
</comment>
<dbReference type="Proteomes" id="UP000009315">
    <property type="component" value="Unassembled WGS sequence"/>
</dbReference>
<keyword evidence="10" id="KW-0963">Cytoplasm</keyword>
<protein>
    <recommendedName>
        <fullName evidence="10">Arginine biosynthesis bifunctional protein ArgJ</fullName>
    </recommendedName>
    <domain>
        <recommendedName>
            <fullName evidence="10">Glutamate N-acetyltransferase</fullName>
            <ecNumber evidence="10">2.3.1.35</ecNumber>
        </recommendedName>
        <alternativeName>
            <fullName evidence="10">Ornithine acetyltransferase</fullName>
            <shortName evidence="10">OATase</shortName>
        </alternativeName>
        <alternativeName>
            <fullName evidence="10">Ornithine transacetylase</fullName>
        </alternativeName>
    </domain>
    <domain>
        <recommendedName>
            <fullName evidence="10">Amino-acid acetyltransferase</fullName>
            <ecNumber evidence="10">2.3.1.1</ecNumber>
        </recommendedName>
        <alternativeName>
            <fullName evidence="10">N-acetylglutamate synthase</fullName>
            <shortName evidence="10">AGSase</shortName>
        </alternativeName>
    </domain>
    <component>
        <recommendedName>
            <fullName evidence="10">Arginine biosynthesis bifunctional protein ArgJ alpha chain</fullName>
        </recommendedName>
    </component>
    <component>
        <recommendedName>
            <fullName evidence="10">Arginine biosynthesis bifunctional protein ArgJ beta chain</fullName>
        </recommendedName>
    </component>
</protein>
<gene>
    <name evidence="10 11" type="primary">argJ</name>
    <name evidence="11" type="ORF">DESHY_150083</name>
</gene>
<evidence type="ECO:0000256" key="4">
    <source>
        <dbReference type="ARBA" id="ARBA00022605"/>
    </source>
</evidence>
<feature type="binding site" evidence="10">
    <location>
        <position position="401"/>
    </location>
    <ligand>
        <name>substrate</name>
    </ligand>
</feature>
<dbReference type="eggNOG" id="COG1364">
    <property type="taxonomic scope" value="Bacteria"/>
</dbReference>
<evidence type="ECO:0000313" key="12">
    <source>
        <dbReference type="Proteomes" id="UP000009315"/>
    </source>
</evidence>
<dbReference type="HAMAP" id="MF_01106">
    <property type="entry name" value="ArgJ"/>
    <property type="match status" value="1"/>
</dbReference>
<comment type="subunit">
    <text evidence="2 10">Heterotetramer of two alpha and two beta chains.</text>
</comment>
<dbReference type="EC" id="2.3.1.1" evidence="10"/>
<feature type="chain" id="PRO_5023405582" description="Arginine biosynthesis bifunctional protein ArgJ alpha chain" evidence="10">
    <location>
        <begin position="1"/>
        <end position="192"/>
    </location>
</feature>
<dbReference type="NCBIfam" id="TIGR00120">
    <property type="entry name" value="ArgJ"/>
    <property type="match status" value="1"/>
</dbReference>
<feature type="site" description="Involved in the stabilization of negative charge on the oxyanion by the formation of the oxyanion hole" evidence="10">
    <location>
        <position position="120"/>
    </location>
</feature>
<feature type="binding site" evidence="10">
    <location>
        <position position="156"/>
    </location>
    <ligand>
        <name>substrate</name>
    </ligand>
</feature>
<evidence type="ECO:0000256" key="8">
    <source>
        <dbReference type="ARBA" id="ARBA00023315"/>
    </source>
</evidence>
<dbReference type="InterPro" id="IPR042195">
    <property type="entry name" value="ArgJ_beta_C"/>
</dbReference>
<comment type="subcellular location">
    <subcellularLocation>
        <location evidence="10">Cytoplasm</location>
    </subcellularLocation>
</comment>
<dbReference type="PANTHER" id="PTHR23100">
    <property type="entry name" value="ARGININE BIOSYNTHESIS BIFUNCTIONAL PROTEIN ARGJ"/>
    <property type="match status" value="1"/>
</dbReference>
<evidence type="ECO:0000256" key="2">
    <source>
        <dbReference type="ARBA" id="ARBA00011475"/>
    </source>
</evidence>
<feature type="binding site" evidence="10">
    <location>
        <position position="182"/>
    </location>
    <ligand>
        <name>substrate</name>
    </ligand>
</feature>
<dbReference type="PANTHER" id="PTHR23100:SF0">
    <property type="entry name" value="ARGININE BIOSYNTHESIS BIFUNCTIONAL PROTEIN ARGJ, MITOCHONDRIAL"/>
    <property type="match status" value="1"/>
</dbReference>
<comment type="similarity">
    <text evidence="1 10">Belongs to the ArgJ family.</text>
</comment>
<dbReference type="GO" id="GO:0006526">
    <property type="term" value="P:L-arginine biosynthetic process"/>
    <property type="evidence" value="ECO:0007669"/>
    <property type="project" value="UniProtKB-UniRule"/>
</dbReference>
<evidence type="ECO:0000256" key="6">
    <source>
        <dbReference type="ARBA" id="ARBA00022813"/>
    </source>
</evidence>
<keyword evidence="4 10" id="KW-0028">Amino-acid biosynthesis</keyword>
<comment type="function">
    <text evidence="10">Catalyzes two activities which are involved in the cyclic version of arginine biosynthesis: the synthesis of N-acetylglutamate from glutamate and acetyl-CoA as the acetyl donor, and of ornithine by transacetylation between N(2)-acetylornithine and glutamate.</text>
</comment>
<reference evidence="11 12" key="1">
    <citation type="journal article" date="2013" name="Genome Announc.">
        <title>Genome Sequence of the Sulfate-Reducing Bacterium Desulfotomaculum hydrothermale Lam5(T).</title>
        <authorList>
            <person name="Amin O."/>
            <person name="Fardeau M.L."/>
            <person name="Valette O."/>
            <person name="Hirschler-Rea A."/>
            <person name="Barbe V."/>
            <person name="Medigue C."/>
            <person name="Vacherie B."/>
            <person name="Ollivier B."/>
            <person name="Bertin P.N."/>
            <person name="Dolla A."/>
        </authorList>
    </citation>
    <scope>NUCLEOTIDE SEQUENCE [LARGE SCALE GENOMIC DNA]</scope>
    <source>
        <strain evidence="12">Lam5 / DSM 18033</strain>
    </source>
</reference>
<keyword evidence="5 10" id="KW-0808">Transferase</keyword>
<dbReference type="GO" id="GO:0005737">
    <property type="term" value="C:cytoplasm"/>
    <property type="evidence" value="ECO:0007669"/>
    <property type="project" value="UniProtKB-SubCell"/>
</dbReference>
<proteinExistence type="inferred from homology"/>
<feature type="binding site" evidence="10">
    <location>
        <position position="406"/>
    </location>
    <ligand>
        <name>substrate</name>
    </ligand>
</feature>
<sequence>MINAGAYQPVPGGVTAARGFLAGGAAAGLKKNGQLDLALIYSSTPARAAGVYTTNLVQAAPLVLTRRRVAAGTARAVIINAGNANACTGARGLSDAAAMAGAAAAALDIEEQQVLVASTGVIGVPLPVEKIAAAVPALAASLSPENHSRAARAIMTTDLVAKEYAVQVALANRTITIGGMAKGSGMIHPNMATMLCFITTDANIGSQALQAALKQAVDDSFNMITVDGDTSTNDMVLALANGQAANPEIMPDTDDFRLFYGGLLEVCSCLAKMIARDGEGATRLIEVTVTGAPTVQDARLAARAVAGSNLFKAAVFGQDANWGRILCAVGYSGANFRPDRVDIYIGDVQVAGNGGALDFAEERAAAMLKQDPVTVRVDLKCGAHRATAWGCDLTYDYVRINGSYRT</sequence>
<comment type="catalytic activity">
    <reaction evidence="9 10">
        <text>N(2)-acetyl-L-ornithine + L-glutamate = N-acetyl-L-glutamate + L-ornithine</text>
        <dbReference type="Rhea" id="RHEA:15349"/>
        <dbReference type="ChEBI" id="CHEBI:29985"/>
        <dbReference type="ChEBI" id="CHEBI:44337"/>
        <dbReference type="ChEBI" id="CHEBI:46911"/>
        <dbReference type="ChEBI" id="CHEBI:57805"/>
        <dbReference type="EC" id="2.3.1.35"/>
    </reaction>
</comment>
<feature type="chain" id="PRO_5023405581" description="Arginine biosynthesis bifunctional protein ArgJ beta chain" evidence="10">
    <location>
        <begin position="193"/>
        <end position="406"/>
    </location>
</feature>
<dbReference type="RefSeq" id="WP_008410915.1">
    <property type="nucleotide sequence ID" value="NZ_CAOS01000007.1"/>
</dbReference>
<keyword evidence="6 10" id="KW-0068">Autocatalytic cleavage</keyword>
<evidence type="ECO:0000256" key="7">
    <source>
        <dbReference type="ARBA" id="ARBA00023268"/>
    </source>
</evidence>
<keyword evidence="8 10" id="KW-0012">Acyltransferase</keyword>
<evidence type="ECO:0000256" key="3">
    <source>
        <dbReference type="ARBA" id="ARBA00022571"/>
    </source>
</evidence>
<keyword evidence="3 10" id="KW-0055">Arginine biosynthesis</keyword>
<dbReference type="EC" id="2.3.1.35" evidence="10"/>
<dbReference type="STRING" id="1121428.DESHY_150083"/>
<dbReference type="Gene3D" id="3.10.20.340">
    <property type="entry name" value="ArgJ beta chain, C-terminal domain"/>
    <property type="match status" value="1"/>
</dbReference>
<dbReference type="UniPathway" id="UPA00068">
    <property type="reaction ID" value="UER00106"/>
</dbReference>
<keyword evidence="12" id="KW-1185">Reference proteome</keyword>